<dbReference type="PANTHER" id="PTHR10943">
    <property type="entry name" value="26S PROTEASOME NON-ATPASE REGULATORY SUBUNIT"/>
    <property type="match status" value="1"/>
</dbReference>
<feature type="domain" description="RPN1 N-terminal" evidence="9">
    <location>
        <begin position="16"/>
        <end position="136"/>
    </location>
</feature>
<dbReference type="GO" id="GO:0008540">
    <property type="term" value="C:proteasome regulatory particle, base subcomplex"/>
    <property type="evidence" value="ECO:0007669"/>
    <property type="project" value="TreeGrafter"/>
</dbReference>
<keyword evidence="5" id="KW-0677">Repeat</keyword>
<dbReference type="Proteomes" id="UP000230750">
    <property type="component" value="Unassembled WGS sequence"/>
</dbReference>
<proteinExistence type="inferred from homology"/>
<evidence type="ECO:0000259" key="9">
    <source>
        <dbReference type="Pfam" id="PF17781"/>
    </source>
</evidence>
<dbReference type="InterPro" id="IPR041433">
    <property type="entry name" value="RPN1_C"/>
</dbReference>
<dbReference type="FunFam" id="1.25.10.10:FF:000026">
    <property type="entry name" value="26S proteasome non-ATPase regulatory subunit 2"/>
    <property type="match status" value="1"/>
</dbReference>
<evidence type="ECO:0000256" key="8">
    <source>
        <dbReference type="SAM" id="MobiDB-lite"/>
    </source>
</evidence>
<evidence type="ECO:0000256" key="6">
    <source>
        <dbReference type="ARBA" id="ARBA00022942"/>
    </source>
</evidence>
<evidence type="ECO:0000259" key="10">
    <source>
        <dbReference type="Pfam" id="PF18051"/>
    </source>
</evidence>
<evidence type="ECO:0000256" key="7">
    <source>
        <dbReference type="ARBA" id="ARBA00046857"/>
    </source>
</evidence>
<evidence type="ECO:0000256" key="1">
    <source>
        <dbReference type="ARBA" id="ARBA00002362"/>
    </source>
</evidence>
<reference evidence="11 12" key="1">
    <citation type="journal article" date="2017" name="PLoS Biol.">
        <title>The sea cucumber genome provides insights into morphological evolution and visceral regeneration.</title>
        <authorList>
            <person name="Zhang X."/>
            <person name="Sun L."/>
            <person name="Yuan J."/>
            <person name="Sun Y."/>
            <person name="Gao Y."/>
            <person name="Zhang L."/>
            <person name="Li S."/>
            <person name="Dai H."/>
            <person name="Hamel J.F."/>
            <person name="Liu C."/>
            <person name="Yu Y."/>
            <person name="Liu S."/>
            <person name="Lin W."/>
            <person name="Guo K."/>
            <person name="Jin S."/>
            <person name="Xu P."/>
            <person name="Storey K.B."/>
            <person name="Huan P."/>
            <person name="Zhang T."/>
            <person name="Zhou Y."/>
            <person name="Zhang J."/>
            <person name="Lin C."/>
            <person name="Li X."/>
            <person name="Xing L."/>
            <person name="Huo D."/>
            <person name="Sun M."/>
            <person name="Wang L."/>
            <person name="Mercier A."/>
            <person name="Li F."/>
            <person name="Yang H."/>
            <person name="Xiang J."/>
        </authorList>
    </citation>
    <scope>NUCLEOTIDE SEQUENCE [LARGE SCALE GENOMIC DNA]</scope>
    <source>
        <strain evidence="11">Shaxun</strain>
        <tissue evidence="11">Muscle</tissue>
    </source>
</reference>
<sequence>MEKVCPIVFGAHKGHQSCVNYVPEPEDSILLKTALSILRKFKRYPEALRLAIRLNDMDLITDIFTNCPDKHVQKQLAYMLGCQQIFLESAEELDDGEELVEIMSNSQLNTHFLSLARELDIMDPKVPEDIYKSHLENSRPTFGGTGQVDSARQNLASSFVNGLVNCGFGKDKLITEDGNKWIYKNKEQGMLSTTASLGLVLLWDVDGGLTQIDKYLYSSEDYIKAGALLACGIVNSGVRNECDPALALLSDFVLHNNMLGLAYAGSNREDVISLILPALSDPKSTMEVIGVTALSAGMIAVGSCNGEVTSTILQTLMEKGASELKDTFARFLALGVDSHSVGKQEAVDATLATLDVLPEPFKLFAHTLVEVCAYAGTGNVLKIQHLLHICSEHIEAKEKDEKEKDKKEGDKKDADKKTEDTVEHLAAHQAAAVLGIALISMGEEIGSEMSLRSFGHLLRYGEPVIRRSVPLALGLLSVSNPKLQILDTLSKFSHDTDSDGAHNAIFALGIVGAGTNNARLAAMLRQLAQYHAKDPANLFMVRLAQGLTHLGKGTLTLCPYHSDRQLLSQVSLAGLLATTVACLDVKTIRGCRRSSRQAEDDYRFPNTHTPVLLAYGERAELATEEYLPLTPIVEGFVILRKNPDFEQDA</sequence>
<comment type="similarity">
    <text evidence="3">Belongs to the proteasome subunit S2 family.</text>
</comment>
<organism evidence="11 12">
    <name type="scientific">Stichopus japonicus</name>
    <name type="common">Sea cucumber</name>
    <dbReference type="NCBI Taxonomy" id="307972"/>
    <lineage>
        <taxon>Eukaryota</taxon>
        <taxon>Metazoa</taxon>
        <taxon>Echinodermata</taxon>
        <taxon>Eleutherozoa</taxon>
        <taxon>Echinozoa</taxon>
        <taxon>Holothuroidea</taxon>
        <taxon>Aspidochirotacea</taxon>
        <taxon>Aspidochirotida</taxon>
        <taxon>Stichopodidae</taxon>
        <taxon>Apostichopus</taxon>
    </lineage>
</organism>
<evidence type="ECO:0000256" key="3">
    <source>
        <dbReference type="ARBA" id="ARBA00005460"/>
    </source>
</evidence>
<comment type="caution">
    <text evidence="11">The sequence shown here is derived from an EMBL/GenBank/DDBJ whole genome shotgun (WGS) entry which is preliminary data.</text>
</comment>
<name>A0A2G8LQ52_STIJA</name>
<dbReference type="AlphaFoldDB" id="A0A2G8LQ52"/>
<dbReference type="Pfam" id="PF17781">
    <property type="entry name" value="RPN1_RPN2_N"/>
    <property type="match status" value="1"/>
</dbReference>
<evidence type="ECO:0000256" key="5">
    <source>
        <dbReference type="ARBA" id="ARBA00022737"/>
    </source>
</evidence>
<dbReference type="Gene3D" id="1.25.10.10">
    <property type="entry name" value="Leucine-rich Repeat Variant"/>
    <property type="match status" value="1"/>
</dbReference>
<accession>A0A2G8LQ52</accession>
<dbReference type="InterPro" id="IPR002015">
    <property type="entry name" value="Proteasome/cyclosome_rpt"/>
</dbReference>
<keyword evidence="6 11" id="KW-0647">Proteasome</keyword>
<comment type="subunit">
    <text evidence="7">Component of the 19S proteasome regulatory particle complex. The 26S proteasome consists of a 20S core particle (CP) and two 19S regulatory subunits (RP). The regulatory particle is made of a lid composed of 9 subunits, a base containing 6 ATPases and few additional components including PSMD2. Interacts with RPGRIP1L. Interacts with CRY1 in a KDM8-dependent manner. Interacts (via C-terminus) with phosphatase UBLCP1 (via ubiquitin-like domain); the interaction recruits UBLCP1 to the 19S regulatory particle where it dephosphorylates 19S subunit PSMC2/RPT1 which impairs PSMC2 ATPase activity and disrupts 26S proteasome assembly.</text>
</comment>
<comment type="function">
    <text evidence="2">Binds to the intracellular domain of tumor necrosis factor type 1 receptor. The binding domain of TRAP1 and TRAP2 resides outside the death domain of TNFR1.</text>
</comment>
<dbReference type="InterPro" id="IPR016024">
    <property type="entry name" value="ARM-type_fold"/>
</dbReference>
<dbReference type="EMBL" id="MRZV01000013">
    <property type="protein sequence ID" value="PIK62397.1"/>
    <property type="molecule type" value="Genomic_DNA"/>
</dbReference>
<feature type="region of interest" description="Disordered" evidence="8">
    <location>
        <begin position="397"/>
        <end position="420"/>
    </location>
</feature>
<gene>
    <name evidence="11" type="ORF">BSL78_00716</name>
</gene>
<feature type="domain" description="26S proteasome non-ATPase regulatory subunit RPN1 C-terminal" evidence="10">
    <location>
        <begin position="608"/>
        <end position="645"/>
    </location>
</feature>
<protein>
    <recommendedName>
        <fullName evidence="4">26S proteasome non-ATPase regulatory subunit 2</fullName>
    </recommendedName>
</protein>
<dbReference type="InterPro" id="IPR040892">
    <property type="entry name" value="RPN1_N"/>
</dbReference>
<keyword evidence="12" id="KW-1185">Reference proteome</keyword>
<comment type="function">
    <text evidence="1">Component of the 26S proteasome, a multiprotein complex involved in the ATP-dependent degradation of ubiquitinated proteins. This complex plays a key role in the maintenance of protein homeostasis by removing misfolded or damaged proteins, which could impair cellular functions, and by removing proteins whose functions are no longer required. Therefore, the proteasome participates in numerous cellular processes, including cell cycle progression, apoptosis, or DNA damage repair.</text>
</comment>
<dbReference type="OrthoDB" id="10252509at2759"/>
<dbReference type="GO" id="GO:0043161">
    <property type="term" value="P:proteasome-mediated ubiquitin-dependent protein catabolic process"/>
    <property type="evidence" value="ECO:0007669"/>
    <property type="project" value="TreeGrafter"/>
</dbReference>
<dbReference type="SUPFAM" id="SSF48371">
    <property type="entry name" value="ARM repeat"/>
    <property type="match status" value="1"/>
</dbReference>
<evidence type="ECO:0000313" key="11">
    <source>
        <dbReference type="EMBL" id="PIK62397.1"/>
    </source>
</evidence>
<evidence type="ECO:0000313" key="12">
    <source>
        <dbReference type="Proteomes" id="UP000230750"/>
    </source>
</evidence>
<dbReference type="GO" id="GO:0005634">
    <property type="term" value="C:nucleus"/>
    <property type="evidence" value="ECO:0007669"/>
    <property type="project" value="TreeGrafter"/>
</dbReference>
<dbReference type="Pfam" id="PF01851">
    <property type="entry name" value="PC_rep"/>
    <property type="match status" value="2"/>
</dbReference>
<dbReference type="GO" id="GO:0034515">
    <property type="term" value="C:proteasome storage granule"/>
    <property type="evidence" value="ECO:0007669"/>
    <property type="project" value="TreeGrafter"/>
</dbReference>
<dbReference type="Pfam" id="PF18051">
    <property type="entry name" value="RPN1_C"/>
    <property type="match status" value="1"/>
</dbReference>
<evidence type="ECO:0000256" key="4">
    <source>
        <dbReference type="ARBA" id="ARBA00014928"/>
    </source>
</evidence>
<dbReference type="STRING" id="307972.A0A2G8LQ52"/>
<dbReference type="PANTHER" id="PTHR10943:SF1">
    <property type="entry name" value="26S PROTEASOME NON-ATPASE REGULATORY SUBUNIT 2"/>
    <property type="match status" value="1"/>
</dbReference>
<evidence type="ECO:0000256" key="2">
    <source>
        <dbReference type="ARBA" id="ARBA00004031"/>
    </source>
</evidence>
<dbReference type="InterPro" id="IPR011989">
    <property type="entry name" value="ARM-like"/>
</dbReference>